<dbReference type="RefSeq" id="WP_192751275.1">
    <property type="nucleotide sequence ID" value="NZ_BAABJL010000122.1"/>
</dbReference>
<sequence length="127" mass="13906">MVRRARRTPARHQPKKGGIDIVSTQEDSAKFELTVDVIDGPDGLDFRGPYVQGRKGERFLYLNWGQAGADGWTGVRRAKLQLLTIDRSLVEAAMGGSVLTADLSLSDARGAPATASVRSPLLRWRTE</sequence>
<protein>
    <submittedName>
        <fullName evidence="1">Uncharacterized protein</fullName>
    </submittedName>
</protein>
<dbReference type="AlphaFoldDB" id="A0A927RCP6"/>
<reference evidence="1" key="1">
    <citation type="submission" date="2020-10" db="EMBL/GenBank/DDBJ databases">
        <title>Sequencing the genomes of 1000 actinobacteria strains.</title>
        <authorList>
            <person name="Klenk H.-P."/>
        </authorList>
    </citation>
    <scope>NUCLEOTIDE SEQUENCE</scope>
    <source>
        <strain evidence="1">DSM 45354</strain>
    </source>
</reference>
<evidence type="ECO:0000313" key="1">
    <source>
        <dbReference type="EMBL" id="MBE1607305.1"/>
    </source>
</evidence>
<dbReference type="Pfam" id="PF19452">
    <property type="entry name" value="DUF5990"/>
    <property type="match status" value="1"/>
</dbReference>
<proteinExistence type="predicted"/>
<dbReference type="Proteomes" id="UP000638648">
    <property type="component" value="Unassembled WGS sequence"/>
</dbReference>
<keyword evidence="2" id="KW-1185">Reference proteome</keyword>
<accession>A0A927RCP6</accession>
<organism evidence="1 2">
    <name type="scientific">Actinopolymorpha pittospori</name>
    <dbReference type="NCBI Taxonomy" id="648752"/>
    <lineage>
        <taxon>Bacteria</taxon>
        <taxon>Bacillati</taxon>
        <taxon>Actinomycetota</taxon>
        <taxon>Actinomycetes</taxon>
        <taxon>Propionibacteriales</taxon>
        <taxon>Actinopolymorphaceae</taxon>
        <taxon>Actinopolymorpha</taxon>
    </lineage>
</organism>
<dbReference type="EMBL" id="JADBEM010000001">
    <property type="protein sequence ID" value="MBE1607305.1"/>
    <property type="molecule type" value="Genomic_DNA"/>
</dbReference>
<comment type="caution">
    <text evidence="1">The sequence shown here is derived from an EMBL/GenBank/DDBJ whole genome shotgun (WGS) entry which is preliminary data.</text>
</comment>
<gene>
    <name evidence="1" type="ORF">HEB94_004153</name>
</gene>
<evidence type="ECO:0000313" key="2">
    <source>
        <dbReference type="Proteomes" id="UP000638648"/>
    </source>
</evidence>
<dbReference type="InterPro" id="IPR046032">
    <property type="entry name" value="DUF5990"/>
</dbReference>
<name>A0A927RCP6_9ACTN</name>